<dbReference type="Pfam" id="PF02654">
    <property type="entry name" value="CobS"/>
    <property type="match status" value="1"/>
</dbReference>
<dbReference type="AlphaFoldDB" id="A0A9D9HZS0"/>
<evidence type="ECO:0000313" key="3">
    <source>
        <dbReference type="Proteomes" id="UP000823618"/>
    </source>
</evidence>
<organism evidence="2 3">
    <name type="scientific">Candidatus Scybalomonas excrementavium</name>
    <dbReference type="NCBI Taxonomy" id="2840943"/>
    <lineage>
        <taxon>Bacteria</taxon>
        <taxon>Bacillati</taxon>
        <taxon>Bacillota</taxon>
        <taxon>Clostridia</taxon>
        <taxon>Lachnospirales</taxon>
        <taxon>Lachnospiraceae</taxon>
        <taxon>Lachnospiraceae incertae sedis</taxon>
        <taxon>Candidatus Scybalomonas</taxon>
    </lineage>
</organism>
<reference evidence="2" key="1">
    <citation type="submission" date="2020-10" db="EMBL/GenBank/DDBJ databases">
        <authorList>
            <person name="Gilroy R."/>
        </authorList>
    </citation>
    <scope>NUCLEOTIDE SEQUENCE</scope>
    <source>
        <strain evidence="2">E3-2379</strain>
    </source>
</reference>
<gene>
    <name evidence="2" type="ORF">IAC13_01455</name>
</gene>
<feature type="transmembrane region" description="Helical" evidence="1">
    <location>
        <begin position="30"/>
        <end position="49"/>
    </location>
</feature>
<protein>
    <submittedName>
        <fullName evidence="2">Adenosylcobinamide-GDP ribazoletransferase</fullName>
    </submittedName>
</protein>
<keyword evidence="1" id="KW-0472">Membrane</keyword>
<keyword evidence="1" id="KW-0812">Transmembrane</keyword>
<dbReference type="InterPro" id="IPR003805">
    <property type="entry name" value="CobS"/>
</dbReference>
<dbReference type="EMBL" id="JADIML010000041">
    <property type="protein sequence ID" value="MBO8462579.1"/>
    <property type="molecule type" value="Genomic_DNA"/>
</dbReference>
<comment type="caution">
    <text evidence="2">The sequence shown here is derived from an EMBL/GenBank/DDBJ whole genome shotgun (WGS) entry which is preliminary data.</text>
</comment>
<evidence type="ECO:0000313" key="2">
    <source>
        <dbReference type="EMBL" id="MBO8462579.1"/>
    </source>
</evidence>
<dbReference type="Proteomes" id="UP000823618">
    <property type="component" value="Unassembled WGS sequence"/>
</dbReference>
<evidence type="ECO:0000256" key="1">
    <source>
        <dbReference type="SAM" id="Phobius"/>
    </source>
</evidence>
<reference evidence="2" key="2">
    <citation type="journal article" date="2021" name="PeerJ">
        <title>Extensive microbial diversity within the chicken gut microbiome revealed by metagenomics and culture.</title>
        <authorList>
            <person name="Gilroy R."/>
            <person name="Ravi A."/>
            <person name="Getino M."/>
            <person name="Pursley I."/>
            <person name="Horton D.L."/>
            <person name="Alikhan N.F."/>
            <person name="Baker D."/>
            <person name="Gharbi K."/>
            <person name="Hall N."/>
            <person name="Watson M."/>
            <person name="Adriaenssens E.M."/>
            <person name="Foster-Nyarko E."/>
            <person name="Jarju S."/>
            <person name="Secka A."/>
            <person name="Antonio M."/>
            <person name="Oren A."/>
            <person name="Chaudhuri R.R."/>
            <person name="La Ragione R."/>
            <person name="Hildebrand F."/>
            <person name="Pallen M.J."/>
        </authorList>
    </citation>
    <scope>NUCLEOTIDE SEQUENCE</scope>
    <source>
        <strain evidence="2">E3-2379</strain>
    </source>
</reference>
<accession>A0A9D9HZS0</accession>
<keyword evidence="1" id="KW-1133">Transmembrane helix</keyword>
<name>A0A9D9HZS0_9FIRM</name>
<dbReference type="GO" id="GO:0008818">
    <property type="term" value="F:cobalamin 5'-phosphate synthase activity"/>
    <property type="evidence" value="ECO:0007669"/>
    <property type="project" value="InterPro"/>
</dbReference>
<dbReference type="GO" id="GO:0051073">
    <property type="term" value="F:adenosylcobinamide-GDP ribazoletransferase activity"/>
    <property type="evidence" value="ECO:0007669"/>
    <property type="project" value="InterPro"/>
</dbReference>
<proteinExistence type="predicted"/>
<sequence>MVMLGTGVMNWSYAIKTGFFEQNTLPVSSYLILGAFKGFLMSVVLFIVAKSFRSYIEKKIGGITGDAMGAGSEVCELMYLLLSHCHLYM</sequence>